<evidence type="ECO:0000313" key="2">
    <source>
        <dbReference type="Proteomes" id="UP001054837"/>
    </source>
</evidence>
<sequence>MRTYYRHHHFRWQFWWCKRFISDAKHFYFFLVRKEIEVHGSNFRDLQTDGNRTPYGVHTYLGSEDTTTCDCITHTHTPTFLRLKENVSAFTYSLEVW</sequence>
<keyword evidence="2" id="KW-1185">Reference proteome</keyword>
<dbReference type="Proteomes" id="UP001054837">
    <property type="component" value="Unassembled WGS sequence"/>
</dbReference>
<protein>
    <submittedName>
        <fullName evidence="1">Uncharacterized protein</fullName>
    </submittedName>
</protein>
<reference evidence="1 2" key="1">
    <citation type="submission" date="2021-06" db="EMBL/GenBank/DDBJ databases">
        <title>Caerostris darwini draft genome.</title>
        <authorList>
            <person name="Kono N."/>
            <person name="Arakawa K."/>
        </authorList>
    </citation>
    <scope>NUCLEOTIDE SEQUENCE [LARGE SCALE GENOMIC DNA]</scope>
</reference>
<dbReference type="AlphaFoldDB" id="A0AAV4US48"/>
<evidence type="ECO:0000313" key="1">
    <source>
        <dbReference type="EMBL" id="GIY60612.1"/>
    </source>
</evidence>
<organism evidence="1 2">
    <name type="scientific">Caerostris darwini</name>
    <dbReference type="NCBI Taxonomy" id="1538125"/>
    <lineage>
        <taxon>Eukaryota</taxon>
        <taxon>Metazoa</taxon>
        <taxon>Ecdysozoa</taxon>
        <taxon>Arthropoda</taxon>
        <taxon>Chelicerata</taxon>
        <taxon>Arachnida</taxon>
        <taxon>Araneae</taxon>
        <taxon>Araneomorphae</taxon>
        <taxon>Entelegynae</taxon>
        <taxon>Araneoidea</taxon>
        <taxon>Araneidae</taxon>
        <taxon>Caerostris</taxon>
    </lineage>
</organism>
<gene>
    <name evidence="1" type="ORF">CDAR_303651</name>
</gene>
<name>A0AAV4US48_9ARAC</name>
<dbReference type="EMBL" id="BPLQ01011825">
    <property type="protein sequence ID" value="GIY60612.1"/>
    <property type="molecule type" value="Genomic_DNA"/>
</dbReference>
<proteinExistence type="predicted"/>
<accession>A0AAV4US48</accession>
<comment type="caution">
    <text evidence="1">The sequence shown here is derived from an EMBL/GenBank/DDBJ whole genome shotgun (WGS) entry which is preliminary data.</text>
</comment>